<dbReference type="AlphaFoldDB" id="A0A3N2E0A7"/>
<dbReference type="InterPro" id="IPR006665">
    <property type="entry name" value="OmpA-like"/>
</dbReference>
<dbReference type="InterPro" id="IPR036737">
    <property type="entry name" value="OmpA-like_sf"/>
</dbReference>
<dbReference type="Gene3D" id="3.30.1330.60">
    <property type="entry name" value="OmpA-like domain"/>
    <property type="match status" value="1"/>
</dbReference>
<dbReference type="InterPro" id="IPR024370">
    <property type="entry name" value="PBP_domain"/>
</dbReference>
<proteinExistence type="predicted"/>
<dbReference type="SUPFAM" id="SSF53850">
    <property type="entry name" value="Periplasmic binding protein-like II"/>
    <property type="match status" value="1"/>
</dbReference>
<name>A0A3N2E0A7_9GAMM</name>
<evidence type="ECO:0000256" key="1">
    <source>
        <dbReference type="ARBA" id="ARBA00022729"/>
    </source>
</evidence>
<keyword evidence="2" id="KW-0472">Membrane</keyword>
<organism evidence="5 6">
    <name type="scientific">Sinobacterium caligoides</name>
    <dbReference type="NCBI Taxonomy" id="933926"/>
    <lineage>
        <taxon>Bacteria</taxon>
        <taxon>Pseudomonadati</taxon>
        <taxon>Pseudomonadota</taxon>
        <taxon>Gammaproteobacteria</taxon>
        <taxon>Cellvibrionales</taxon>
        <taxon>Spongiibacteraceae</taxon>
        <taxon>Sinobacterium</taxon>
    </lineage>
</organism>
<dbReference type="GO" id="GO:0016020">
    <property type="term" value="C:membrane"/>
    <property type="evidence" value="ECO:0007669"/>
    <property type="project" value="UniProtKB-UniRule"/>
</dbReference>
<dbReference type="InterPro" id="IPR050811">
    <property type="entry name" value="Phosphate_ABC_transporter"/>
</dbReference>
<gene>
    <name evidence="5" type="ORF">EDC56_0872</name>
</gene>
<feature type="signal peptide" evidence="3">
    <location>
        <begin position="1"/>
        <end position="28"/>
    </location>
</feature>
<sequence>MRFRSQRHFLIIISCLCFSIFTAVRLNAAAVSAADKPELLFRLAGSNTVGGRLAPALVMEYLRDLGAQNVHVVPSHIENEVRILGSQYGNDGSQSIAVDISAHGSSTGFKWLNAGRADIAMSSRAIKQSEVKLLERFGDMNSFDNEHVIAIDGLAIIVHPDNSLNELSKPILKRIFSGEIDNWRQLGGDDRAITLYARDDNSGTWDTFRSLVLGKKTALASGASRYESNAELSAQVEADRGGIGFVPLAAVAGSKLLAVSDRQTRAMKPERINVATEDYPLARRLYLYSKSNIDNPHVDDFLSFVLSEKGQSIVENIGFISQNIIAVEQQADSSAPAEYLQLTQQSKRLSVNFYFSPASAVLDNKGQRDLLRLEGYFASSDGKQRVSLVGFSDVRSKSSLEKVLAKHRALMVKNKLIGKVENIEPVMSLGAFMPIANNGDVVAKMKNGRVEVWVSSVPSSN</sequence>
<dbReference type="RefSeq" id="WP_123711259.1">
    <property type="nucleotide sequence ID" value="NZ_RKHR01000003.1"/>
</dbReference>
<evidence type="ECO:0000256" key="2">
    <source>
        <dbReference type="PROSITE-ProRule" id="PRU00473"/>
    </source>
</evidence>
<evidence type="ECO:0000256" key="3">
    <source>
        <dbReference type="SAM" id="SignalP"/>
    </source>
</evidence>
<dbReference type="Gene3D" id="3.40.190.10">
    <property type="entry name" value="Periplasmic binding protein-like II"/>
    <property type="match status" value="2"/>
</dbReference>
<protein>
    <submittedName>
        <fullName evidence="5">Phosphate ABC transporter substrate-binding protein (PhoT family)</fullName>
    </submittedName>
</protein>
<evidence type="ECO:0000259" key="4">
    <source>
        <dbReference type="PROSITE" id="PS51123"/>
    </source>
</evidence>
<evidence type="ECO:0000313" key="5">
    <source>
        <dbReference type="EMBL" id="ROS05342.1"/>
    </source>
</evidence>
<dbReference type="CDD" id="cd13653">
    <property type="entry name" value="PBP2_phosphate_like_1"/>
    <property type="match status" value="1"/>
</dbReference>
<dbReference type="Proteomes" id="UP000275394">
    <property type="component" value="Unassembled WGS sequence"/>
</dbReference>
<feature type="chain" id="PRO_5017924085" evidence="3">
    <location>
        <begin position="29"/>
        <end position="461"/>
    </location>
</feature>
<accession>A0A3N2E0A7</accession>
<dbReference type="PANTHER" id="PTHR30570:SF1">
    <property type="entry name" value="PHOSPHATE-BINDING PROTEIN PSTS"/>
    <property type="match status" value="1"/>
</dbReference>
<dbReference type="OrthoDB" id="9790048at2"/>
<dbReference type="PROSITE" id="PS51123">
    <property type="entry name" value="OMPA_2"/>
    <property type="match status" value="1"/>
</dbReference>
<dbReference type="EMBL" id="RKHR01000003">
    <property type="protein sequence ID" value="ROS05342.1"/>
    <property type="molecule type" value="Genomic_DNA"/>
</dbReference>
<dbReference type="SUPFAM" id="SSF103088">
    <property type="entry name" value="OmpA-like"/>
    <property type="match status" value="1"/>
</dbReference>
<keyword evidence="1 3" id="KW-0732">Signal</keyword>
<keyword evidence="6" id="KW-1185">Reference proteome</keyword>
<dbReference type="PANTHER" id="PTHR30570">
    <property type="entry name" value="PERIPLASMIC PHOSPHATE BINDING COMPONENT OF PHOSPHATE ABC TRANSPORTER"/>
    <property type="match status" value="1"/>
</dbReference>
<evidence type="ECO:0000313" key="6">
    <source>
        <dbReference type="Proteomes" id="UP000275394"/>
    </source>
</evidence>
<comment type="caution">
    <text evidence="5">The sequence shown here is derived from an EMBL/GenBank/DDBJ whole genome shotgun (WGS) entry which is preliminary data.</text>
</comment>
<reference evidence="5 6" key="1">
    <citation type="submission" date="2018-11" db="EMBL/GenBank/DDBJ databases">
        <title>Genomic Encyclopedia of Type Strains, Phase IV (KMG-IV): sequencing the most valuable type-strain genomes for metagenomic binning, comparative biology and taxonomic classification.</title>
        <authorList>
            <person name="Goeker M."/>
        </authorList>
    </citation>
    <scope>NUCLEOTIDE SEQUENCE [LARGE SCALE GENOMIC DNA]</scope>
    <source>
        <strain evidence="5 6">DSM 100316</strain>
    </source>
</reference>
<feature type="domain" description="OmpA-like" evidence="4">
    <location>
        <begin position="342"/>
        <end position="458"/>
    </location>
</feature>
<dbReference type="Pfam" id="PF12849">
    <property type="entry name" value="PBP_like_2"/>
    <property type="match status" value="1"/>
</dbReference>